<protein>
    <recommendedName>
        <fullName evidence="7">Peroxidase</fullName>
    </recommendedName>
</protein>
<evidence type="ECO:0000256" key="4">
    <source>
        <dbReference type="SAM" id="Phobius"/>
    </source>
</evidence>
<sequence length="523" mass="59307">MVLRSGENRQLKHVDIRSALPLVSSLPNQQLSQYPSVSDGGRLSILGLEKYSVVISRTWLLVALVNTFLMIGVRWIIRCVCVLYILGVHCHEDIPDSYVEKQRYDGWYNNLAHPNWGSAESVLTRKTPASYADGVYMMAGQDRPSSRTLSQVLMKGEDGQPSLMNRTAMLAFFGQVVSSEVLQASEAGCPIELHKIPIERCDEMYDKQCLGDRFMPFNRAGYDYSTGQSPNNPREQLNYNGPRQPLMPPRNTERVPMFNNPTPHVLKILSPERIFLLGDQRTNQNPAILAFGILFFRWHNVMAERIQAANPDWADEEVFQRTRRIVTAHLQNIILYEFLPAFLGESVDPYDRYRPDIHPGVSHVFQSAAFRFGHTLVPPGLYLRGSGQQCPFLTTQTGYSALRLCATCATWWDANDVMSRESVEDLLRGLASQLAEKEDVVLCSDVRNKLFGPLEFSRRDLGALNIMRGRDNGLPDYNTVRKCFHLPPVGSWQDINPQLAQDNPQLLQQVKDLYASDLMNIDL</sequence>
<dbReference type="InterPro" id="IPR019791">
    <property type="entry name" value="Haem_peroxidase_animal"/>
</dbReference>
<gene>
    <name evidence="5" type="ORF">Pcinc_019696</name>
</gene>
<feature type="compositionally biased region" description="Polar residues" evidence="3">
    <location>
        <begin position="226"/>
        <end position="241"/>
    </location>
</feature>
<dbReference type="PRINTS" id="PR00457">
    <property type="entry name" value="ANPEROXIDASE"/>
</dbReference>
<dbReference type="GO" id="GO:0020037">
    <property type="term" value="F:heme binding"/>
    <property type="evidence" value="ECO:0007669"/>
    <property type="project" value="InterPro"/>
</dbReference>
<dbReference type="EMBL" id="JAWQEG010001967">
    <property type="protein sequence ID" value="KAK3875439.1"/>
    <property type="molecule type" value="Genomic_DNA"/>
</dbReference>
<evidence type="ECO:0000313" key="6">
    <source>
        <dbReference type="Proteomes" id="UP001286313"/>
    </source>
</evidence>
<dbReference type="PANTHER" id="PTHR11475">
    <property type="entry name" value="OXIDASE/PEROXIDASE"/>
    <property type="match status" value="1"/>
</dbReference>
<keyword evidence="2" id="KW-0479">Metal-binding</keyword>
<reference evidence="5" key="1">
    <citation type="submission" date="2023-10" db="EMBL/GenBank/DDBJ databases">
        <title>Genome assemblies of two species of porcelain crab, Petrolisthes cinctipes and Petrolisthes manimaculis (Anomura: Porcellanidae).</title>
        <authorList>
            <person name="Angst P."/>
        </authorList>
    </citation>
    <scope>NUCLEOTIDE SEQUENCE</scope>
    <source>
        <strain evidence="5">PB745_01</strain>
        <tissue evidence="5">Gill</tissue>
    </source>
</reference>
<evidence type="ECO:0000256" key="1">
    <source>
        <dbReference type="ARBA" id="ARBA00022559"/>
    </source>
</evidence>
<keyword evidence="6" id="KW-1185">Reference proteome</keyword>
<dbReference type="GO" id="GO:0046872">
    <property type="term" value="F:metal ion binding"/>
    <property type="evidence" value="ECO:0007669"/>
    <property type="project" value="UniProtKB-KW"/>
</dbReference>
<dbReference type="InterPro" id="IPR037120">
    <property type="entry name" value="Haem_peroxidase_sf_animal"/>
</dbReference>
<dbReference type="AlphaFoldDB" id="A0AAE1KK25"/>
<evidence type="ECO:0000256" key="2">
    <source>
        <dbReference type="PIRSR" id="PIRSR619791-2"/>
    </source>
</evidence>
<evidence type="ECO:0008006" key="7">
    <source>
        <dbReference type="Google" id="ProtNLM"/>
    </source>
</evidence>
<dbReference type="SUPFAM" id="SSF48113">
    <property type="entry name" value="Heme-dependent peroxidases"/>
    <property type="match status" value="1"/>
</dbReference>
<dbReference type="InterPro" id="IPR010255">
    <property type="entry name" value="Haem_peroxidase_sf"/>
</dbReference>
<keyword evidence="1" id="KW-0560">Oxidoreductase</keyword>
<keyword evidence="1" id="KW-0575">Peroxidase</keyword>
<keyword evidence="4" id="KW-1133">Transmembrane helix</keyword>
<dbReference type="Pfam" id="PF03098">
    <property type="entry name" value="An_peroxidase"/>
    <property type="match status" value="2"/>
</dbReference>
<dbReference type="GO" id="GO:0006979">
    <property type="term" value="P:response to oxidative stress"/>
    <property type="evidence" value="ECO:0007669"/>
    <property type="project" value="InterPro"/>
</dbReference>
<keyword evidence="2" id="KW-0349">Heme</keyword>
<evidence type="ECO:0000313" key="5">
    <source>
        <dbReference type="EMBL" id="KAK3875439.1"/>
    </source>
</evidence>
<dbReference type="GO" id="GO:0004601">
    <property type="term" value="F:peroxidase activity"/>
    <property type="evidence" value="ECO:0007669"/>
    <property type="project" value="UniProtKB-KW"/>
</dbReference>
<proteinExistence type="predicted"/>
<name>A0AAE1KK25_PETCI</name>
<accession>A0AAE1KK25</accession>
<dbReference type="Proteomes" id="UP001286313">
    <property type="component" value="Unassembled WGS sequence"/>
</dbReference>
<feature type="binding site" description="axial binding residue" evidence="2">
    <location>
        <position position="374"/>
    </location>
    <ligand>
        <name>heme b</name>
        <dbReference type="ChEBI" id="CHEBI:60344"/>
    </ligand>
    <ligandPart>
        <name>Fe</name>
        <dbReference type="ChEBI" id="CHEBI:18248"/>
    </ligandPart>
</feature>
<dbReference type="PROSITE" id="PS50292">
    <property type="entry name" value="PEROXIDASE_3"/>
    <property type="match status" value="1"/>
</dbReference>
<dbReference type="PANTHER" id="PTHR11475:SF144">
    <property type="entry name" value="NAD(P)H OXIDASE (H2O2-FORMING)"/>
    <property type="match status" value="1"/>
</dbReference>
<organism evidence="5 6">
    <name type="scientific">Petrolisthes cinctipes</name>
    <name type="common">Flat porcelain crab</name>
    <dbReference type="NCBI Taxonomy" id="88211"/>
    <lineage>
        <taxon>Eukaryota</taxon>
        <taxon>Metazoa</taxon>
        <taxon>Ecdysozoa</taxon>
        <taxon>Arthropoda</taxon>
        <taxon>Crustacea</taxon>
        <taxon>Multicrustacea</taxon>
        <taxon>Malacostraca</taxon>
        <taxon>Eumalacostraca</taxon>
        <taxon>Eucarida</taxon>
        <taxon>Decapoda</taxon>
        <taxon>Pleocyemata</taxon>
        <taxon>Anomura</taxon>
        <taxon>Galatheoidea</taxon>
        <taxon>Porcellanidae</taxon>
        <taxon>Petrolisthes</taxon>
    </lineage>
</organism>
<feature type="transmembrane region" description="Helical" evidence="4">
    <location>
        <begin position="58"/>
        <end position="77"/>
    </location>
</feature>
<evidence type="ECO:0000256" key="3">
    <source>
        <dbReference type="SAM" id="MobiDB-lite"/>
    </source>
</evidence>
<dbReference type="Gene3D" id="1.10.640.10">
    <property type="entry name" value="Haem peroxidase domain superfamily, animal type"/>
    <property type="match status" value="1"/>
</dbReference>
<feature type="region of interest" description="Disordered" evidence="3">
    <location>
        <begin position="226"/>
        <end position="245"/>
    </location>
</feature>
<keyword evidence="4" id="KW-0472">Membrane</keyword>
<comment type="caution">
    <text evidence="5">The sequence shown here is derived from an EMBL/GenBank/DDBJ whole genome shotgun (WGS) entry which is preliminary data.</text>
</comment>
<keyword evidence="2" id="KW-0408">Iron</keyword>
<keyword evidence="4" id="KW-0812">Transmembrane</keyword>